<feature type="chain" id="PRO_5040279499" evidence="1">
    <location>
        <begin position="21"/>
        <end position="118"/>
    </location>
</feature>
<evidence type="ECO:0000256" key="1">
    <source>
        <dbReference type="SAM" id="SignalP"/>
    </source>
</evidence>
<feature type="signal peptide" evidence="1">
    <location>
        <begin position="1"/>
        <end position="20"/>
    </location>
</feature>
<comment type="caution">
    <text evidence="2">The sequence shown here is derived from an EMBL/GenBank/DDBJ whole genome shotgun (WGS) entry which is preliminary data.</text>
</comment>
<keyword evidence="1" id="KW-0732">Signal</keyword>
<keyword evidence="3" id="KW-1185">Reference proteome</keyword>
<gene>
    <name evidence="2" type="ORF">CAMP_LOCUS4192</name>
</gene>
<reference evidence="2" key="1">
    <citation type="submission" date="2022-11" db="EMBL/GenBank/DDBJ databases">
        <authorList>
            <person name="Kikuchi T."/>
        </authorList>
    </citation>
    <scope>NUCLEOTIDE SEQUENCE</scope>
    <source>
        <strain evidence="2">PS1010</strain>
    </source>
</reference>
<sequence length="118" mass="13811">MYTILFFLMLLSILSNSVNCSEDSLGLDDNDGILYESRPMPLEKFVDVEQNENDQQQQQNVMSFVPLRPDYAFSRFMSLVNSMFDSPEKRRTREAEPSLNHPILRAHRLFVNFGRFRG</sequence>
<accession>A0A9P1IB85</accession>
<proteinExistence type="predicted"/>
<evidence type="ECO:0000313" key="3">
    <source>
        <dbReference type="Proteomes" id="UP001152747"/>
    </source>
</evidence>
<name>A0A9P1IB85_9PELO</name>
<organism evidence="2 3">
    <name type="scientific">Caenorhabditis angaria</name>
    <dbReference type="NCBI Taxonomy" id="860376"/>
    <lineage>
        <taxon>Eukaryota</taxon>
        <taxon>Metazoa</taxon>
        <taxon>Ecdysozoa</taxon>
        <taxon>Nematoda</taxon>
        <taxon>Chromadorea</taxon>
        <taxon>Rhabditida</taxon>
        <taxon>Rhabditina</taxon>
        <taxon>Rhabditomorpha</taxon>
        <taxon>Rhabditoidea</taxon>
        <taxon>Rhabditidae</taxon>
        <taxon>Peloderinae</taxon>
        <taxon>Caenorhabditis</taxon>
    </lineage>
</organism>
<dbReference type="AlphaFoldDB" id="A0A9P1IB85"/>
<dbReference type="EMBL" id="CANHGI010000002">
    <property type="protein sequence ID" value="CAI5441555.1"/>
    <property type="molecule type" value="Genomic_DNA"/>
</dbReference>
<evidence type="ECO:0000313" key="2">
    <source>
        <dbReference type="EMBL" id="CAI5441555.1"/>
    </source>
</evidence>
<dbReference type="Proteomes" id="UP001152747">
    <property type="component" value="Unassembled WGS sequence"/>
</dbReference>
<protein>
    <submittedName>
        <fullName evidence="2">Uncharacterized protein</fullName>
    </submittedName>
</protein>